<reference evidence="3" key="1">
    <citation type="submission" date="2024-07" db="EMBL/GenBank/DDBJ databases">
        <title>Two chromosome-level genome assemblies of Korean endemic species Abeliophyllum distichum and Forsythia ovata (Oleaceae).</title>
        <authorList>
            <person name="Jang H."/>
        </authorList>
    </citation>
    <scope>NUCLEOTIDE SEQUENCE [LARGE SCALE GENOMIC DNA]</scope>
</reference>
<keyword evidence="3" id="KW-1185">Reference proteome</keyword>
<dbReference type="Proteomes" id="UP001604277">
    <property type="component" value="Unassembled WGS sequence"/>
</dbReference>
<evidence type="ECO:0000313" key="3">
    <source>
        <dbReference type="Proteomes" id="UP001604277"/>
    </source>
</evidence>
<accession>A0ABD1WN24</accession>
<organism evidence="2 3">
    <name type="scientific">Forsythia ovata</name>
    <dbReference type="NCBI Taxonomy" id="205694"/>
    <lineage>
        <taxon>Eukaryota</taxon>
        <taxon>Viridiplantae</taxon>
        <taxon>Streptophyta</taxon>
        <taxon>Embryophyta</taxon>
        <taxon>Tracheophyta</taxon>
        <taxon>Spermatophyta</taxon>
        <taxon>Magnoliopsida</taxon>
        <taxon>eudicotyledons</taxon>
        <taxon>Gunneridae</taxon>
        <taxon>Pentapetalae</taxon>
        <taxon>asterids</taxon>
        <taxon>lamiids</taxon>
        <taxon>Lamiales</taxon>
        <taxon>Oleaceae</taxon>
        <taxon>Forsythieae</taxon>
        <taxon>Forsythia</taxon>
    </lineage>
</organism>
<evidence type="ECO:0000313" key="2">
    <source>
        <dbReference type="EMBL" id="KAL2551081.1"/>
    </source>
</evidence>
<dbReference type="AlphaFoldDB" id="A0ABD1WN24"/>
<sequence>MRTVAHRIQVMLYDTTRRLLDSRFLKRDEIVSSGESLVLGSHLVDIGEREKDNKPPKDLALQGINCKAVVKTETTYNQANPTNGKYHAGRPQNNISPGKCTDLNNNSSKIEDAKLSWTVPANKARRAAHEILSNLRKSTFWGNVVAVKRALVEESNESQSSDVVHTNIKKQLQEQALVHDCSTDNLKAEAVNEVLPIGAEKVGDHDKRGESQARSAGFYLRSGATNCLTPILNLESTDFIESKSASPAVESQELVALVLDIEGQTSIPPDRSNKNLEIESPPRLFLAFNFIITRAENTTKIVPSATPGLCSSQQPKLCEDNKGTADRCPKGATHVGAVASNGCIADDPSDDVQPKQDFNSNEINDFPSFDLGI</sequence>
<feature type="region of interest" description="Disordered" evidence="1">
    <location>
        <begin position="78"/>
        <end position="97"/>
    </location>
</feature>
<dbReference type="PANTHER" id="PTHR28535">
    <property type="entry name" value="ZINC FINGER GRF-TYPE CONTAINING 1"/>
    <property type="match status" value="1"/>
</dbReference>
<name>A0ABD1WN24_9LAMI</name>
<proteinExistence type="predicted"/>
<gene>
    <name evidence="2" type="ORF">Fot_12611</name>
</gene>
<evidence type="ECO:0000256" key="1">
    <source>
        <dbReference type="SAM" id="MobiDB-lite"/>
    </source>
</evidence>
<dbReference type="PANTHER" id="PTHR28535:SF1">
    <property type="entry name" value="PROTEIN ZGRF1"/>
    <property type="match status" value="1"/>
</dbReference>
<protein>
    <submittedName>
        <fullName evidence="2">Uncharacterized protein</fullName>
    </submittedName>
</protein>
<dbReference type="InterPro" id="IPR052800">
    <property type="entry name" value="DNA_Repair_Helicase_ZGRF1"/>
</dbReference>
<comment type="caution">
    <text evidence="2">The sequence shown here is derived from an EMBL/GenBank/DDBJ whole genome shotgun (WGS) entry which is preliminary data.</text>
</comment>
<dbReference type="EMBL" id="JBFOLJ010000003">
    <property type="protein sequence ID" value="KAL2551081.1"/>
    <property type="molecule type" value="Genomic_DNA"/>
</dbReference>